<organism evidence="1 2">
    <name type="scientific">Acinetobacter radioresistens</name>
    <dbReference type="NCBI Taxonomy" id="40216"/>
    <lineage>
        <taxon>Bacteria</taxon>
        <taxon>Pseudomonadati</taxon>
        <taxon>Pseudomonadota</taxon>
        <taxon>Gammaproteobacteria</taxon>
        <taxon>Moraxellales</taxon>
        <taxon>Moraxellaceae</taxon>
        <taxon>Acinetobacter</taxon>
    </lineage>
</organism>
<comment type="caution">
    <text evidence="1">The sequence shown here is derived from an EMBL/GenBank/DDBJ whole genome shotgun (WGS) entry which is preliminary data.</text>
</comment>
<proteinExistence type="predicted"/>
<gene>
    <name evidence="1" type="ORF">FHY67_12550</name>
</gene>
<accession>A0A8H2JXY9</accession>
<reference evidence="1 2" key="1">
    <citation type="submission" date="2019-06" db="EMBL/GenBank/DDBJ databases">
        <title>Genome of Acinetobacter radioresistens APH1, a phenol degrading strain.</title>
        <authorList>
            <person name="Liu Y."/>
        </authorList>
    </citation>
    <scope>NUCLEOTIDE SEQUENCE [LARGE SCALE GENOMIC DNA]</scope>
    <source>
        <strain evidence="1 2">APH1</strain>
    </source>
</reference>
<dbReference type="Gene3D" id="3.40.470.10">
    <property type="entry name" value="Uracil-DNA glycosylase-like domain"/>
    <property type="match status" value="1"/>
</dbReference>
<name>A0A8H2JXY9_ACIRA</name>
<evidence type="ECO:0000313" key="1">
    <source>
        <dbReference type="EMBL" id="TNX86368.1"/>
    </source>
</evidence>
<dbReference type="InterPro" id="IPR036895">
    <property type="entry name" value="Uracil-DNA_glycosylase-like_sf"/>
</dbReference>
<dbReference type="AlphaFoldDB" id="A0A8H2JXY9"/>
<evidence type="ECO:0000313" key="2">
    <source>
        <dbReference type="Proteomes" id="UP000314285"/>
    </source>
</evidence>
<protein>
    <submittedName>
        <fullName evidence="1">Uracil-DNA glycosylase family protein</fullName>
    </submittedName>
</protein>
<sequence>MLENQIETHPFTPFLPENAKLLMLGSFPPSRERWKMEFYYPNFQNDMWRIFGLIFFENKNYFLDIDKKSFNETLICEFLVDKGIAIYDVAEKVIRLKGNASDKFLQIVTTVKLEELLMPIPECHTLMTTGDKATETLISLLPEGTEKPTIAMPSHTHFMGRDLNLYRMPSSSRAYPLALEKKAELYGNFFQEIGLI</sequence>
<dbReference type="EMBL" id="VFBM01000012">
    <property type="protein sequence ID" value="TNX86368.1"/>
    <property type="molecule type" value="Genomic_DNA"/>
</dbReference>
<dbReference type="Proteomes" id="UP000314285">
    <property type="component" value="Unassembled WGS sequence"/>
</dbReference>
<dbReference type="RefSeq" id="WP_005014423.1">
    <property type="nucleotide sequence ID" value="NZ_CP027365.1"/>
</dbReference>
<dbReference type="CDD" id="cd10032">
    <property type="entry name" value="UDG-F6_HDG"/>
    <property type="match status" value="1"/>
</dbReference>
<dbReference type="SUPFAM" id="SSF52141">
    <property type="entry name" value="Uracil-DNA glycosylase-like"/>
    <property type="match status" value="1"/>
</dbReference>